<protein>
    <submittedName>
        <fullName evidence="1">Uncharacterized protein</fullName>
    </submittedName>
</protein>
<keyword evidence="2" id="KW-1185">Reference proteome</keyword>
<evidence type="ECO:0000313" key="1">
    <source>
        <dbReference type="EMBL" id="KAI8432698.1"/>
    </source>
</evidence>
<sequence length="107" mass="12498">MEIPTLFFVYTLIEAHVVCKENSTEKYIALDCVSTRDVRECVFHEPIETLHFPILAQHNPSTEYIVLTYRMATLRPAPFLVTPPLKRRLQENRRKAVGCATRYDMKN</sequence>
<dbReference type="Proteomes" id="UP001064048">
    <property type="component" value="Chromosome 24"/>
</dbReference>
<evidence type="ECO:0000313" key="2">
    <source>
        <dbReference type="Proteomes" id="UP001064048"/>
    </source>
</evidence>
<proteinExistence type="predicted"/>
<dbReference type="EMBL" id="CM046124">
    <property type="protein sequence ID" value="KAI8432698.1"/>
    <property type="molecule type" value="Genomic_DNA"/>
</dbReference>
<gene>
    <name evidence="1" type="ORF">MSG28_013661</name>
</gene>
<reference evidence="1 2" key="1">
    <citation type="journal article" date="2022" name="Genome Biol. Evol.">
        <title>The Spruce Budworm Genome: Reconstructing the Evolutionary History of Antifreeze Proteins.</title>
        <authorList>
            <person name="Beliveau C."/>
            <person name="Gagne P."/>
            <person name="Picq S."/>
            <person name="Vernygora O."/>
            <person name="Keeling C.I."/>
            <person name="Pinkney K."/>
            <person name="Doucet D."/>
            <person name="Wen F."/>
            <person name="Johnston J.S."/>
            <person name="Maaroufi H."/>
            <person name="Boyle B."/>
            <person name="Laroche J."/>
            <person name="Dewar K."/>
            <person name="Juretic N."/>
            <person name="Blackburn G."/>
            <person name="Nisole A."/>
            <person name="Brunet B."/>
            <person name="Brandao M."/>
            <person name="Lumley L."/>
            <person name="Duan J."/>
            <person name="Quan G."/>
            <person name="Lucarotti C.J."/>
            <person name="Roe A.D."/>
            <person name="Sperling F.A.H."/>
            <person name="Levesque R.C."/>
            <person name="Cusson M."/>
        </authorList>
    </citation>
    <scope>NUCLEOTIDE SEQUENCE [LARGE SCALE GENOMIC DNA]</scope>
    <source>
        <strain evidence="1">Glfc:IPQL:Cfum</strain>
    </source>
</reference>
<comment type="caution">
    <text evidence="1">The sequence shown here is derived from an EMBL/GenBank/DDBJ whole genome shotgun (WGS) entry which is preliminary data.</text>
</comment>
<organism evidence="1 2">
    <name type="scientific">Choristoneura fumiferana</name>
    <name type="common">Spruce budworm moth</name>
    <name type="synonym">Archips fumiferana</name>
    <dbReference type="NCBI Taxonomy" id="7141"/>
    <lineage>
        <taxon>Eukaryota</taxon>
        <taxon>Metazoa</taxon>
        <taxon>Ecdysozoa</taxon>
        <taxon>Arthropoda</taxon>
        <taxon>Hexapoda</taxon>
        <taxon>Insecta</taxon>
        <taxon>Pterygota</taxon>
        <taxon>Neoptera</taxon>
        <taxon>Endopterygota</taxon>
        <taxon>Lepidoptera</taxon>
        <taxon>Glossata</taxon>
        <taxon>Ditrysia</taxon>
        <taxon>Tortricoidea</taxon>
        <taxon>Tortricidae</taxon>
        <taxon>Tortricinae</taxon>
        <taxon>Choristoneura</taxon>
    </lineage>
</organism>
<name>A0ACC0K8Z7_CHOFU</name>
<accession>A0ACC0K8Z7</accession>